<keyword evidence="1" id="KW-0347">Helicase</keyword>
<protein>
    <submittedName>
        <fullName evidence="1">Antiviral helicase ski2</fullName>
    </submittedName>
</protein>
<evidence type="ECO:0000313" key="1">
    <source>
        <dbReference type="EMBL" id="KAJ9081962.1"/>
    </source>
</evidence>
<reference evidence="1" key="1">
    <citation type="submission" date="2022-04" db="EMBL/GenBank/DDBJ databases">
        <title>Genome of the entomopathogenic fungus Entomophthora muscae.</title>
        <authorList>
            <person name="Elya C."/>
            <person name="Lovett B.R."/>
            <person name="Lee E."/>
            <person name="Macias A.M."/>
            <person name="Hajek A.E."/>
            <person name="De Bivort B.L."/>
            <person name="Kasson M.T."/>
            <person name="De Fine Licht H.H."/>
            <person name="Stajich J.E."/>
        </authorList>
    </citation>
    <scope>NUCLEOTIDE SEQUENCE</scope>
    <source>
        <strain evidence="1">Berkeley</strain>
    </source>
</reference>
<comment type="caution">
    <text evidence="1">The sequence shown here is derived from an EMBL/GenBank/DDBJ whole genome shotgun (WGS) entry which is preliminary data.</text>
</comment>
<keyword evidence="1" id="KW-0547">Nucleotide-binding</keyword>
<dbReference type="EMBL" id="QTSX02001450">
    <property type="protein sequence ID" value="KAJ9081962.1"/>
    <property type="molecule type" value="Genomic_DNA"/>
</dbReference>
<proteinExistence type="predicted"/>
<keyword evidence="1" id="KW-0378">Hydrolase</keyword>
<keyword evidence="1" id="KW-0067">ATP-binding</keyword>
<name>A0ACC2U6B2_9FUNG</name>
<keyword evidence="2" id="KW-1185">Reference proteome</keyword>
<organism evidence="1 2">
    <name type="scientific">Entomophthora muscae</name>
    <dbReference type="NCBI Taxonomy" id="34485"/>
    <lineage>
        <taxon>Eukaryota</taxon>
        <taxon>Fungi</taxon>
        <taxon>Fungi incertae sedis</taxon>
        <taxon>Zoopagomycota</taxon>
        <taxon>Entomophthoromycotina</taxon>
        <taxon>Entomophthoromycetes</taxon>
        <taxon>Entomophthorales</taxon>
        <taxon>Entomophthoraceae</taxon>
        <taxon>Entomophthora</taxon>
    </lineage>
</organism>
<gene>
    <name evidence="1" type="primary">SKI2_2</name>
    <name evidence="1" type="ORF">DSO57_1009417</name>
</gene>
<sequence>MDLPELVTITTDPLTPHKLEPPLPPSFDPIAALEKLQEDFLLPKCQISRKILPEFQTVDFDLGLADIHTYFDDPLVISPRQASALLPSASSSIVSAGLPCRLDLKLQRSPAGDSIVGYREVILDAEKDGRTIGRNFVRGSISQAPFLPGGFDPLSVSSGADISETLAGLDGLSQTEKLHSRLPGFDRGLLLETQEPTSQTLNTAPPVDVANILSGLEDLEIEEDLFEEEVTEAAVPAEEIDEILPSKNETVAPHPTAASTEHSEHKVWAHDVKLEKLPLDYSQVVQTLAHDFPFELDLFQKHAVYHLESGDSVFIAAHTSAGKTVVAEYAIALATKHMTRAIYTSPIKALSNQKFRDFKDTFEDVGILTGDVQINPEAACLIMTTEILRSMLYRGADVIRDVEFVIFDEVHYLNDADRGVVWEEVIIMLPPHISLVLLSATVPNTMEFAEWIGRTKRKNIFVISTPRRPIPLEHHLYVDKELFKIVDERGTFLDMGWKAAKNAIAKEEQAVTPQPQRGRGQPQPRSQPSYGNASYRSGEKQEQTLWTHMVGFLKKKKLLPVIVFTFSKKRCDTNAGNLPNQDLNTATEKSEVRVFANRALSRLPAADRELPQVQRVMDLLRRGIAVHHSGLLPIVKEMVEMLFSRGLVKVLFATETFAMGVNMPARSVVFNGIRKHDGTEMRYLLPGEYTQMSGRAGRRGLDKVGMVMIVDSEQVPEMATLRHMILGKATRLASQFRLTYNMILNLLRVEALRVEDMIKRSFAEDASQQQAPQQEIQRNLLQAELDRMPALDCALCTKTLDKFITASTSAHWASSELATELERCAGRDLLAAGRVVVVDTAKYRNCLAAVVRPAIRGQLLTNTRSSASGRTYLCIILCDENPQTSPRPYNMLTVPAQPKWALCEVEVNEMTYITPDVITIERARVMQGGDMVRSQIAETLLNLAQTWGTDIPYIEQRPKNLAIEFYSTLERRGEALHRLKNLKCAKCPDLAQHFALAATRRRIGTEMLSLSEAIAGVNLDLLPEYHQRLDVLNQMAFAQDMTITLKGRVACEINSVNELVLTELILDNFFGRFDAEESVALLSCFLFKEKTRFSKGTLVGEDSRLTPQLVEGCDSIMAMCSHIAVAQNMCGLHAMSPEMYCETEVNFGLVGPVYEWARGMSFKSITQITDVAEGSVVRCITRLDDTCRDVRNAARLIGDTELYTKMEDARNKVQRDIVFAASLYI</sequence>
<dbReference type="Proteomes" id="UP001165960">
    <property type="component" value="Unassembled WGS sequence"/>
</dbReference>
<evidence type="ECO:0000313" key="2">
    <source>
        <dbReference type="Proteomes" id="UP001165960"/>
    </source>
</evidence>
<accession>A0ACC2U6B2</accession>